<keyword evidence="1" id="KW-1133">Transmembrane helix</keyword>
<evidence type="ECO:0000313" key="6">
    <source>
        <dbReference type="Proteomes" id="UP000502504"/>
    </source>
</evidence>
<dbReference type="EMBL" id="LHQL01000008">
    <property type="protein sequence ID" value="OOQ52202.1"/>
    <property type="molecule type" value="Genomic_DNA"/>
</dbReference>
<dbReference type="Proteomes" id="UP000502504">
    <property type="component" value="Chromosome"/>
</dbReference>
<evidence type="ECO:0000256" key="1">
    <source>
        <dbReference type="SAM" id="Phobius"/>
    </source>
</evidence>
<evidence type="ECO:0000313" key="5">
    <source>
        <dbReference type="Proteomes" id="UP000190306"/>
    </source>
</evidence>
<feature type="chain" id="PRO_5042084060" description="Lipoprotein" evidence="2">
    <location>
        <begin position="28"/>
        <end position="203"/>
    </location>
</feature>
<sequence length="203" mass="19321">MSSLKVTLCAGAAALTAVIVPASYATAADGGGSVTLTPSNPVAGGEVALRVSGCVGSTAVAVSEAFVSDARLVGAGGMLAGETKVRSSIGAGTYDVKITCVDFQVKGRIKVVAGALPADPSAPRVPTSPATATATVTAPATAPVTPIAPVRAGGGGSAPLAAAEAGRTTDGPGTAQAVTGLVLAGVAAAVVAFRGVRRSRRAG</sequence>
<gene>
    <name evidence="3" type="ORF">AFM16_14880</name>
    <name evidence="4" type="ORF">HCX60_15085</name>
</gene>
<protein>
    <recommendedName>
        <fullName evidence="7">Lipoprotein</fullName>
    </recommendedName>
</protein>
<keyword evidence="5" id="KW-1185">Reference proteome</keyword>
<dbReference type="Proteomes" id="UP000190306">
    <property type="component" value="Chromosome"/>
</dbReference>
<dbReference type="RefSeq" id="WP_078633612.1">
    <property type="nucleotide sequence ID" value="NZ_CM007717.1"/>
</dbReference>
<keyword evidence="2" id="KW-0732">Signal</keyword>
<keyword evidence="1" id="KW-0812">Transmembrane</keyword>
<feature type="transmembrane region" description="Helical" evidence="1">
    <location>
        <begin position="177"/>
        <end position="196"/>
    </location>
</feature>
<evidence type="ECO:0000313" key="4">
    <source>
        <dbReference type="EMBL" id="QIT44723.1"/>
    </source>
</evidence>
<evidence type="ECO:0000313" key="3">
    <source>
        <dbReference type="EMBL" id="OOQ52202.1"/>
    </source>
</evidence>
<evidence type="ECO:0008006" key="7">
    <source>
        <dbReference type="Google" id="ProtNLM"/>
    </source>
</evidence>
<name>A0AAE7CLG6_STRAT</name>
<evidence type="ECO:0000256" key="2">
    <source>
        <dbReference type="SAM" id="SignalP"/>
    </source>
</evidence>
<dbReference type="AlphaFoldDB" id="A0AAE7CLG6"/>
<proteinExistence type="predicted"/>
<reference evidence="4 6" key="2">
    <citation type="submission" date="2020-03" db="EMBL/GenBank/DDBJ databases">
        <title>Is there a link between lipid content and antibiotic production in Streptomyces?</title>
        <authorList>
            <person name="David M."/>
            <person name="Lejeune C."/>
            <person name="Abreu S."/>
            <person name="Thibessard A."/>
            <person name="Leblond P."/>
            <person name="Chaminade P."/>
            <person name="Virolle M.-J."/>
        </authorList>
    </citation>
    <scope>NUCLEOTIDE SEQUENCE [LARGE SCALE GENOMIC DNA]</scope>
    <source>
        <strain evidence="4 6">DSM 41481</strain>
    </source>
</reference>
<reference evidence="3 5" key="1">
    <citation type="submission" date="2015-07" db="EMBL/GenBank/DDBJ databases">
        <title>Draft Genome Sequence of Streptomyces antibioticus, IMRU 3720 reveals insights in the evolution of actinomycin biosynthetic gene clusters in Streptomyces.</title>
        <authorList>
            <person name="Crnovcic I."/>
            <person name="Ruckert C."/>
            <person name="Kalinowksi J."/>
            <person name="Keller U."/>
        </authorList>
    </citation>
    <scope>NUCLEOTIDE SEQUENCE [LARGE SCALE GENOMIC DNA]</scope>
    <source>
        <strain evidence="3 5">DSM 41481</strain>
    </source>
</reference>
<organism evidence="4 6">
    <name type="scientific">Streptomyces antibioticus</name>
    <dbReference type="NCBI Taxonomy" id="1890"/>
    <lineage>
        <taxon>Bacteria</taxon>
        <taxon>Bacillati</taxon>
        <taxon>Actinomycetota</taxon>
        <taxon>Actinomycetes</taxon>
        <taxon>Kitasatosporales</taxon>
        <taxon>Streptomycetaceae</taxon>
        <taxon>Streptomyces</taxon>
    </lineage>
</organism>
<accession>A0AAE7CLG6</accession>
<dbReference type="GeneID" id="93957491"/>
<keyword evidence="1" id="KW-0472">Membrane</keyword>
<feature type="signal peptide" evidence="2">
    <location>
        <begin position="1"/>
        <end position="27"/>
    </location>
</feature>
<dbReference type="EMBL" id="CP050692">
    <property type="protein sequence ID" value="QIT44723.1"/>
    <property type="molecule type" value="Genomic_DNA"/>
</dbReference>